<dbReference type="RefSeq" id="WP_241053805.1">
    <property type="nucleotide sequence ID" value="NZ_JAKZBV010000001.1"/>
</dbReference>
<comment type="caution">
    <text evidence="2">The sequence shown here is derived from an EMBL/GenBank/DDBJ whole genome shotgun (WGS) entry which is preliminary data.</text>
</comment>
<sequence>MEAVSGPLNPLVDEGTDQNGYLVIPESSETAHYTRSAPLATAQGSTGVAGDAGAIGDLGTEPVDPADVAAMPEDDQLAGRESAARRWQLVPEFDRPSCRAVPAGTAPGLTWSRWASAREHAL</sequence>
<gene>
    <name evidence="2" type="ORF">L0M17_09980</name>
</gene>
<reference evidence="2 3" key="1">
    <citation type="submission" date="2022-03" db="EMBL/GenBank/DDBJ databases">
        <title>Sinomonas sp. isolated from a soil.</title>
        <authorList>
            <person name="Han J."/>
            <person name="Kim D.-U."/>
        </authorList>
    </citation>
    <scope>NUCLEOTIDE SEQUENCE [LARGE SCALE GENOMIC DNA]</scope>
    <source>
        <strain evidence="2 3">5-5</strain>
    </source>
</reference>
<protein>
    <submittedName>
        <fullName evidence="2">Uncharacterized protein</fullName>
    </submittedName>
</protein>
<proteinExistence type="predicted"/>
<organism evidence="2 3">
    <name type="scientific">Sinomonas terrae</name>
    <dbReference type="NCBI Taxonomy" id="2908838"/>
    <lineage>
        <taxon>Bacteria</taxon>
        <taxon>Bacillati</taxon>
        <taxon>Actinomycetota</taxon>
        <taxon>Actinomycetes</taxon>
        <taxon>Micrococcales</taxon>
        <taxon>Micrococcaceae</taxon>
        <taxon>Sinomonas</taxon>
    </lineage>
</organism>
<name>A0ABS9U0U9_9MICC</name>
<evidence type="ECO:0000313" key="3">
    <source>
        <dbReference type="Proteomes" id="UP001202922"/>
    </source>
</evidence>
<feature type="region of interest" description="Disordered" evidence="1">
    <location>
        <begin position="42"/>
        <end position="67"/>
    </location>
</feature>
<dbReference type="Proteomes" id="UP001202922">
    <property type="component" value="Unassembled WGS sequence"/>
</dbReference>
<dbReference type="EMBL" id="JAKZBV010000001">
    <property type="protein sequence ID" value="MCH6470301.1"/>
    <property type="molecule type" value="Genomic_DNA"/>
</dbReference>
<evidence type="ECO:0000256" key="1">
    <source>
        <dbReference type="SAM" id="MobiDB-lite"/>
    </source>
</evidence>
<accession>A0ABS9U0U9</accession>
<evidence type="ECO:0000313" key="2">
    <source>
        <dbReference type="EMBL" id="MCH6470301.1"/>
    </source>
</evidence>
<keyword evidence="3" id="KW-1185">Reference proteome</keyword>